<dbReference type="RefSeq" id="WP_209268832.1">
    <property type="nucleotide sequence ID" value="NZ_JAFFZN010000056.1"/>
</dbReference>
<evidence type="ECO:0000313" key="1">
    <source>
        <dbReference type="EMBL" id="MBO8190075.1"/>
    </source>
</evidence>
<evidence type="ECO:0000313" key="2">
    <source>
        <dbReference type="Proteomes" id="UP001518976"/>
    </source>
</evidence>
<organism evidence="1 2">
    <name type="scientific">Streptomyces spirodelae</name>
    <dbReference type="NCBI Taxonomy" id="2812904"/>
    <lineage>
        <taxon>Bacteria</taxon>
        <taxon>Bacillati</taxon>
        <taxon>Actinomycetota</taxon>
        <taxon>Actinomycetes</taxon>
        <taxon>Kitasatosporales</taxon>
        <taxon>Streptomycetaceae</taxon>
        <taxon>Streptomyces</taxon>
    </lineage>
</organism>
<protein>
    <submittedName>
        <fullName evidence="1">Uncharacterized protein</fullName>
    </submittedName>
</protein>
<dbReference type="Proteomes" id="UP001518976">
    <property type="component" value="Unassembled WGS sequence"/>
</dbReference>
<reference evidence="1 2" key="1">
    <citation type="submission" date="2021-02" db="EMBL/GenBank/DDBJ databases">
        <title>Streptomyces spirodelae sp. nov., isolated from duckweed.</title>
        <authorList>
            <person name="Saimee Y."/>
            <person name="Duangmal K."/>
        </authorList>
    </citation>
    <scope>NUCLEOTIDE SEQUENCE [LARGE SCALE GENOMIC DNA]</scope>
    <source>
        <strain evidence="1 2">DW4-2</strain>
    </source>
</reference>
<name>A0ABS3X3X5_9ACTN</name>
<dbReference type="EMBL" id="JAFFZN010000056">
    <property type="protein sequence ID" value="MBO8190075.1"/>
    <property type="molecule type" value="Genomic_DNA"/>
</dbReference>
<gene>
    <name evidence="1" type="ORF">JW592_32205</name>
</gene>
<sequence>MAFYLLFGFLYLTGVSSPFDLAQDLTAGERPARRAELALSLAVWCAALSLWPLVVALRAAEALRCWTDQLTAARRPGHF</sequence>
<keyword evidence="2" id="KW-1185">Reference proteome</keyword>
<comment type="caution">
    <text evidence="1">The sequence shown here is derived from an EMBL/GenBank/DDBJ whole genome shotgun (WGS) entry which is preliminary data.</text>
</comment>
<accession>A0ABS3X3X5</accession>
<proteinExistence type="predicted"/>